<feature type="chain" id="PRO_5021003909" evidence="3">
    <location>
        <begin position="19"/>
        <end position="141"/>
    </location>
</feature>
<comment type="caution">
    <text evidence="4">The sequence shown here is derived from an EMBL/GenBank/DDBJ whole genome shotgun (WGS) entry which is preliminary data.</text>
</comment>
<evidence type="ECO:0000256" key="3">
    <source>
        <dbReference type="SAM" id="SignalP"/>
    </source>
</evidence>
<dbReference type="AlphaFoldDB" id="A0A4U1B8G4"/>
<dbReference type="Pfam" id="PF09829">
    <property type="entry name" value="DUF2057"/>
    <property type="match status" value="1"/>
</dbReference>
<accession>A0A4U1B8G4</accession>
<feature type="signal peptide" evidence="3">
    <location>
        <begin position="1"/>
        <end position="18"/>
    </location>
</feature>
<dbReference type="EMBL" id="SWCI01000018">
    <property type="protein sequence ID" value="TKB46788.1"/>
    <property type="molecule type" value="Genomic_DNA"/>
</dbReference>
<evidence type="ECO:0000313" key="5">
    <source>
        <dbReference type="Proteomes" id="UP000305674"/>
    </source>
</evidence>
<name>A0A4U1B8G4_9GAMM</name>
<sequence length="141" mass="15464">MKTLFLASAAALSLSVSAATLNLGDNVRVVSINGKSVPAYASKIELDPGINNVTVRYDSLFEQDAESHWFIRSELHQLTFKAMGDEEYFLDAPAAESDQQGQMLANDPTFTLMDESDNRIDHGLRSHTELLNQTGVAGNQF</sequence>
<proteinExistence type="inferred from homology"/>
<reference evidence="4 5" key="1">
    <citation type="submission" date="2019-04" db="EMBL/GenBank/DDBJ databases">
        <authorList>
            <person name="Hwang J.C."/>
        </authorList>
    </citation>
    <scope>NUCLEOTIDE SEQUENCE [LARGE SCALE GENOMIC DNA]</scope>
    <source>
        <strain evidence="4 5">IMCC35001</strain>
    </source>
</reference>
<gene>
    <name evidence="4" type="ORF">FCL40_17185</name>
</gene>
<evidence type="ECO:0000256" key="2">
    <source>
        <dbReference type="ARBA" id="ARBA00022729"/>
    </source>
</evidence>
<comment type="similarity">
    <text evidence="1">Belongs to the UPF0319 family.</text>
</comment>
<protein>
    <submittedName>
        <fullName evidence="4">DUF2057 domain-containing protein</fullName>
    </submittedName>
</protein>
<keyword evidence="2 3" id="KW-0732">Signal</keyword>
<dbReference type="Proteomes" id="UP000305674">
    <property type="component" value="Unassembled WGS sequence"/>
</dbReference>
<evidence type="ECO:0000256" key="1">
    <source>
        <dbReference type="ARBA" id="ARBA00008490"/>
    </source>
</evidence>
<dbReference type="OrthoDB" id="6402633at2"/>
<dbReference type="PANTHER" id="PTHR38108">
    <property type="entry name" value="UPF0319 PROTEIN YCCT"/>
    <property type="match status" value="1"/>
</dbReference>
<dbReference type="InterPro" id="IPR018635">
    <property type="entry name" value="UPF0319"/>
</dbReference>
<dbReference type="PANTHER" id="PTHR38108:SF1">
    <property type="entry name" value="UPF0319 PROTEIN YCCT"/>
    <property type="match status" value="1"/>
</dbReference>
<dbReference type="RefSeq" id="WP_136854521.1">
    <property type="nucleotide sequence ID" value="NZ_SWCI01000018.1"/>
</dbReference>
<evidence type="ECO:0000313" key="4">
    <source>
        <dbReference type="EMBL" id="TKB46788.1"/>
    </source>
</evidence>
<keyword evidence="5" id="KW-1185">Reference proteome</keyword>
<organism evidence="4 5">
    <name type="scientific">Ferrimonas sediminicola</name>
    <dbReference type="NCBI Taxonomy" id="2569538"/>
    <lineage>
        <taxon>Bacteria</taxon>
        <taxon>Pseudomonadati</taxon>
        <taxon>Pseudomonadota</taxon>
        <taxon>Gammaproteobacteria</taxon>
        <taxon>Alteromonadales</taxon>
        <taxon>Ferrimonadaceae</taxon>
        <taxon>Ferrimonas</taxon>
    </lineage>
</organism>